<accession>A0ABD0LVR3</accession>
<organism evidence="7 8">
    <name type="scientific">Batillaria attramentaria</name>
    <dbReference type="NCBI Taxonomy" id="370345"/>
    <lineage>
        <taxon>Eukaryota</taxon>
        <taxon>Metazoa</taxon>
        <taxon>Spiralia</taxon>
        <taxon>Lophotrochozoa</taxon>
        <taxon>Mollusca</taxon>
        <taxon>Gastropoda</taxon>
        <taxon>Caenogastropoda</taxon>
        <taxon>Sorbeoconcha</taxon>
        <taxon>Cerithioidea</taxon>
        <taxon>Batillariidae</taxon>
        <taxon>Batillaria</taxon>
    </lineage>
</organism>
<comment type="similarity">
    <text evidence="1 2">Belongs to the glycosyl hydrolase 31 family.</text>
</comment>
<reference evidence="7 8" key="1">
    <citation type="journal article" date="2023" name="Sci. Data">
        <title>Genome assembly of the Korean intertidal mud-creeper Batillaria attramentaria.</title>
        <authorList>
            <person name="Patra A.K."/>
            <person name="Ho P.T."/>
            <person name="Jun S."/>
            <person name="Lee S.J."/>
            <person name="Kim Y."/>
            <person name="Won Y.J."/>
        </authorList>
    </citation>
    <scope>NUCLEOTIDE SEQUENCE [LARGE SCALE GENOMIC DNA]</scope>
    <source>
        <strain evidence="7">Wonlab-2016</strain>
    </source>
</reference>
<dbReference type="NCBIfam" id="NF007746">
    <property type="entry name" value="PRK10426.1"/>
    <property type="match status" value="1"/>
</dbReference>
<dbReference type="GO" id="GO:0090599">
    <property type="term" value="F:alpha-glucosidase activity"/>
    <property type="evidence" value="ECO:0007669"/>
    <property type="project" value="UniProtKB-ARBA"/>
</dbReference>
<feature type="domain" description="Glycosyl hydrolase family 31 C-terminal" evidence="6">
    <location>
        <begin position="600"/>
        <end position="688"/>
    </location>
</feature>
<dbReference type="InterPro" id="IPR000322">
    <property type="entry name" value="Glyco_hydro_31_TIM"/>
</dbReference>
<feature type="domain" description="Glycoside hydrolase family 31 N-terminal" evidence="5">
    <location>
        <begin position="142"/>
        <end position="179"/>
    </location>
</feature>
<dbReference type="EMBL" id="JACVVK020000019">
    <property type="protein sequence ID" value="KAK7503684.1"/>
    <property type="molecule type" value="Genomic_DNA"/>
</dbReference>
<evidence type="ECO:0000313" key="8">
    <source>
        <dbReference type="Proteomes" id="UP001519460"/>
    </source>
</evidence>
<keyword evidence="3" id="KW-0732">Signal</keyword>
<gene>
    <name evidence="7" type="ORF">BaRGS_00005223</name>
</gene>
<dbReference type="CDD" id="cd14752">
    <property type="entry name" value="GH31_N"/>
    <property type="match status" value="1"/>
</dbReference>
<dbReference type="PANTHER" id="PTHR46959:SF2">
    <property type="entry name" value="SULFOQUINOVOSIDASE"/>
    <property type="match status" value="1"/>
</dbReference>
<dbReference type="SUPFAM" id="SSF51011">
    <property type="entry name" value="Glycosyl hydrolase domain"/>
    <property type="match status" value="1"/>
</dbReference>
<name>A0ABD0LVR3_9CAEN</name>
<evidence type="ECO:0000313" key="7">
    <source>
        <dbReference type="EMBL" id="KAK7503684.1"/>
    </source>
</evidence>
<keyword evidence="8" id="KW-1185">Reference proteome</keyword>
<dbReference type="InterPro" id="IPR052990">
    <property type="entry name" value="Sulfoquinovosidase_GH31"/>
</dbReference>
<keyword evidence="2" id="KW-0326">Glycosidase</keyword>
<evidence type="ECO:0008006" key="9">
    <source>
        <dbReference type="Google" id="ProtNLM"/>
    </source>
</evidence>
<dbReference type="InterPro" id="IPR025887">
    <property type="entry name" value="Glyco_hydro_31_N_dom"/>
</dbReference>
<feature type="signal peptide" evidence="3">
    <location>
        <begin position="1"/>
        <end position="33"/>
    </location>
</feature>
<dbReference type="SUPFAM" id="SSF74650">
    <property type="entry name" value="Galactose mutarotase-like"/>
    <property type="match status" value="1"/>
</dbReference>
<dbReference type="InterPro" id="IPR048395">
    <property type="entry name" value="Glyco_hydro_31_C"/>
</dbReference>
<feature type="chain" id="PRO_5044855829" description="Alpha-glucosidase" evidence="3">
    <location>
        <begin position="34"/>
        <end position="747"/>
    </location>
</feature>
<evidence type="ECO:0000256" key="3">
    <source>
        <dbReference type="SAM" id="SignalP"/>
    </source>
</evidence>
<dbReference type="SUPFAM" id="SSF51445">
    <property type="entry name" value="(Trans)glycosidases"/>
    <property type="match status" value="1"/>
</dbReference>
<dbReference type="Pfam" id="PF21365">
    <property type="entry name" value="Glyco_hydro_31_3rd"/>
    <property type="match status" value="1"/>
</dbReference>
<keyword evidence="2" id="KW-0378">Hydrolase</keyword>
<dbReference type="Gene3D" id="2.60.40.1180">
    <property type="entry name" value="Golgi alpha-mannosidase II"/>
    <property type="match status" value="1"/>
</dbReference>
<dbReference type="CDD" id="cd06594">
    <property type="entry name" value="GH31_glucosidase_YihQ"/>
    <property type="match status" value="1"/>
</dbReference>
<dbReference type="Proteomes" id="UP001519460">
    <property type="component" value="Unassembled WGS sequence"/>
</dbReference>
<protein>
    <recommendedName>
        <fullName evidence="9">Alpha-glucosidase</fullName>
    </recommendedName>
</protein>
<dbReference type="Pfam" id="PF13802">
    <property type="entry name" value="Gal_mutarotas_2"/>
    <property type="match status" value="1"/>
</dbReference>
<feature type="domain" description="Glycoside hydrolase family 31 TIM barrel" evidence="4">
    <location>
        <begin position="291"/>
        <end position="575"/>
    </location>
</feature>
<evidence type="ECO:0000259" key="6">
    <source>
        <dbReference type="Pfam" id="PF21365"/>
    </source>
</evidence>
<evidence type="ECO:0000256" key="2">
    <source>
        <dbReference type="RuleBase" id="RU361185"/>
    </source>
</evidence>
<sequence length="747" mass="84031">MVTLKGGRQGHQSLAVVWLSWMMIVLSQQRLSAFTITKNGNNNFEVSVDGVTVFHHTEASPMLFLGKGDTNFIESKGNFRVEEYVTSRLPLSRVEMNQNCNSGPTCQIKLSATGNEYIEFRMTESEGHSLVLDFLNVSVTFERVWLRLVAEPDERVYGGGEQFSYFNLRGRDYPIWTREQGVGRNKSTLTTFYSDHDSGAGGDYHTTYFPQPTFLSSRKYYFHHSGSNYAVLDFSHDDFHEVHVLGVPGRVYVTGASQPAALVSQLTSVLGRQPTLPDWVYTGAILGIQGGTQKMLDYIQQADDYSIPVSGVWIQDWVGRITTSFGRRLFWDWHWNQEQYPDLPAQITRLKERGIRVLAYINPYLNFLGDLFKVADANGYFVKNSTNQTFVNDFGEFYCDVIKKNMIEFGFGGWMADFGEYLPTNGVYFHSGQTAEELHNEWPVLWAKLNREAVEESGKLGDVMFWMRAGYSGTGNYSTVMWAGDQNVDFSLSDGIASTVPAALSMGVSGVGLTHFDIGGFTTFAAFTPPLVRTEQCLLRSAEMAVFTPVFRTHEGNQPTASVQYYSSDGTLRKFARLARMFASLQNYRRHVVNLTATTGLPAQRPLFLHYPSDPQSYDVTYQYMFGPDLMVAPVYLPDLESWDVYLPPDPETTWVFLWNESKTSSGGETVKVESVLGRPPAFYRKSSAFIDDFRQLASEHLIDLPAYIPPQPAGPDSGRVACVAARAMTGPWQILLAVVIFAFSRF</sequence>
<dbReference type="InterPro" id="IPR011013">
    <property type="entry name" value="Gal_mutarotase_sf_dom"/>
</dbReference>
<dbReference type="Gene3D" id="2.60.40.1760">
    <property type="entry name" value="glycosyl hydrolase (family 31)"/>
    <property type="match status" value="1"/>
</dbReference>
<comment type="caution">
    <text evidence="7">The sequence shown here is derived from an EMBL/GenBank/DDBJ whole genome shotgun (WGS) entry which is preliminary data.</text>
</comment>
<evidence type="ECO:0000259" key="4">
    <source>
        <dbReference type="Pfam" id="PF01055"/>
    </source>
</evidence>
<evidence type="ECO:0000259" key="5">
    <source>
        <dbReference type="Pfam" id="PF13802"/>
    </source>
</evidence>
<dbReference type="PANTHER" id="PTHR46959">
    <property type="entry name" value="SULFOQUINOVOSIDASE"/>
    <property type="match status" value="1"/>
</dbReference>
<dbReference type="AlphaFoldDB" id="A0ABD0LVR3"/>
<dbReference type="Gene3D" id="3.20.20.80">
    <property type="entry name" value="Glycosidases"/>
    <property type="match status" value="1"/>
</dbReference>
<evidence type="ECO:0000256" key="1">
    <source>
        <dbReference type="ARBA" id="ARBA00007806"/>
    </source>
</evidence>
<dbReference type="InterPro" id="IPR044112">
    <property type="entry name" value="YihQ_TIM-like"/>
</dbReference>
<proteinExistence type="inferred from homology"/>
<dbReference type="Pfam" id="PF01055">
    <property type="entry name" value="Glyco_hydro_31_2nd"/>
    <property type="match status" value="1"/>
</dbReference>
<dbReference type="InterPro" id="IPR017853">
    <property type="entry name" value="GH"/>
</dbReference>
<dbReference type="InterPro" id="IPR013780">
    <property type="entry name" value="Glyco_hydro_b"/>
</dbReference>